<comment type="similarity">
    <text evidence="1">Belongs to the peptidase C48 family.</text>
</comment>
<sequence length="982" mass="110991">MPPKNDQARHLLADLDKLKNELTEDAIKIIKALGFGVFVDILLYKMNRSFALWAVSLCRPTKCKTAMCKNEDAIVFVLDETCRRVMTSSALEVLIGLPRGKQVVPAEYLQNTTLAELQNAIQVATGIDNNWRLVDVTNNCKQAKLQNDHMLQARLFIAAVLQFGIISTFSNYLTNPILREVADIIGRLTARCALVETKEIPWLENSENIDCHEVATKEIPRLKNYTEEMMDVVVAAAIKGAKLKDWKNMVFGSKDIPEIQASEIVYIEDYKIPVSISLTLYVLFGSVHTCYIFHTAFQVQTRKPKAKGEENKRIAEENKGPVRKRARLNKGNERKNDDDDQFFRADIDRTRDKIILHILDHQVSEMNYIECFKLRGYMDTSILFLQCALWNKEWKENGTSKVILSHQAMCELLNPVKSTKYLAAELLTDTQELQANLLSFNGIFPPQVFVPIVHEKHWFLIMITRNKKKICILDSFPQKGMEPHLAKSSAGSDYTCEVSKCQKQKNNYDCGFLTLQYIQGFDDTQEEQIFEFNKDIVEKFCIETSVRLCQHELNKAADIVPVPDEEEEEEVKAIEDVFAYDTSIFNSALNAENDIESKPFVPPSPVSASPIVPPPSVEQVGSRLSSEGAGKQSMNVEQESKQPSKLGKTYKRRKDKVTLEGQEKEQTPNAGSTMEGEKEETPKAASSVEGTMEGEKEDTPKAGSNVEGKEDTPEVSSKVLKTGCKRQQNPPNMKKLFVTKHRKFVPFEELEDIYYSLLNDCLIGGGLDATEIFKLLRKVLDDETGNMDLVVQTLVDALPKRNGDGLKRKTKLEDTIIHLYVFFEGEWIVVCFSCLQAKRRINLYCHNQSFTKVMEFALPLGEKVSNALVANGYHEVTFCNKGASNTGSLLEPKDSALGGLYFIEYYLTSQSTNFKKFLLKGDDVKLRGGIIAGVKLGIVHILLAHKKNEACLPDYVDVLKKDVPKKRKNVLKNDVPKKRKNK</sequence>
<dbReference type="STRING" id="4558.A0A1Z5RCJ6"/>
<feature type="compositionally biased region" description="Basic and acidic residues" evidence="5">
    <location>
        <begin position="306"/>
        <end position="320"/>
    </location>
</feature>
<feature type="compositionally biased region" description="Basic and acidic residues" evidence="5">
    <location>
        <begin position="656"/>
        <end position="666"/>
    </location>
</feature>
<dbReference type="Gene3D" id="3.40.395.10">
    <property type="entry name" value="Adenoviral Proteinase, Chain A"/>
    <property type="match status" value="1"/>
</dbReference>
<dbReference type="GO" id="GO:0006508">
    <property type="term" value="P:proteolysis"/>
    <property type="evidence" value="ECO:0007669"/>
    <property type="project" value="UniProtKB-KW"/>
</dbReference>
<dbReference type="PROSITE" id="PS50600">
    <property type="entry name" value="ULP_PROTEASE"/>
    <property type="match status" value="1"/>
</dbReference>
<evidence type="ECO:0000313" key="7">
    <source>
        <dbReference type="EMBL" id="OQU81458.1"/>
    </source>
</evidence>
<dbReference type="Gramene" id="OQU81458">
    <property type="protein sequence ID" value="OQU81458"/>
    <property type="gene ID" value="SORBI_3006G061500"/>
</dbReference>
<keyword evidence="8" id="KW-1185">Reference proteome</keyword>
<dbReference type="GO" id="GO:0005634">
    <property type="term" value="C:nucleus"/>
    <property type="evidence" value="ECO:0000318"/>
    <property type="project" value="GO_Central"/>
</dbReference>
<organism evidence="7 8">
    <name type="scientific">Sorghum bicolor</name>
    <name type="common">Sorghum</name>
    <name type="synonym">Sorghum vulgare</name>
    <dbReference type="NCBI Taxonomy" id="4558"/>
    <lineage>
        <taxon>Eukaryota</taxon>
        <taxon>Viridiplantae</taxon>
        <taxon>Streptophyta</taxon>
        <taxon>Embryophyta</taxon>
        <taxon>Tracheophyta</taxon>
        <taxon>Spermatophyta</taxon>
        <taxon>Magnoliopsida</taxon>
        <taxon>Liliopsida</taxon>
        <taxon>Poales</taxon>
        <taxon>Poaceae</taxon>
        <taxon>PACMAD clade</taxon>
        <taxon>Panicoideae</taxon>
        <taxon>Andropogonodae</taxon>
        <taxon>Andropogoneae</taxon>
        <taxon>Sorghinae</taxon>
        <taxon>Sorghum</taxon>
    </lineage>
</organism>
<dbReference type="AlphaFoldDB" id="A0A1Z5RCJ6"/>
<reference evidence="7 8" key="1">
    <citation type="journal article" date="2009" name="Nature">
        <title>The Sorghum bicolor genome and the diversification of grasses.</title>
        <authorList>
            <person name="Paterson A.H."/>
            <person name="Bowers J.E."/>
            <person name="Bruggmann R."/>
            <person name="Dubchak I."/>
            <person name="Grimwood J."/>
            <person name="Gundlach H."/>
            <person name="Haberer G."/>
            <person name="Hellsten U."/>
            <person name="Mitros T."/>
            <person name="Poliakov A."/>
            <person name="Schmutz J."/>
            <person name="Spannagl M."/>
            <person name="Tang H."/>
            <person name="Wang X."/>
            <person name="Wicker T."/>
            <person name="Bharti A.K."/>
            <person name="Chapman J."/>
            <person name="Feltus F.A."/>
            <person name="Gowik U."/>
            <person name="Grigoriev I.V."/>
            <person name="Lyons E."/>
            <person name="Maher C.A."/>
            <person name="Martis M."/>
            <person name="Narechania A."/>
            <person name="Otillar R.P."/>
            <person name="Penning B.W."/>
            <person name="Salamov A.A."/>
            <person name="Wang Y."/>
            <person name="Zhang L."/>
            <person name="Carpita N.C."/>
            <person name="Freeling M."/>
            <person name="Gingle A.R."/>
            <person name="Hash C.T."/>
            <person name="Keller B."/>
            <person name="Klein P."/>
            <person name="Kresovich S."/>
            <person name="McCann M.C."/>
            <person name="Ming R."/>
            <person name="Peterson D.G."/>
            <person name="Mehboob-ur-Rahman"/>
            <person name="Ware D."/>
            <person name="Westhoff P."/>
            <person name="Mayer K.F."/>
            <person name="Messing J."/>
            <person name="Rokhsar D.S."/>
        </authorList>
    </citation>
    <scope>NUCLEOTIDE SEQUENCE [LARGE SCALE GENOMIC DNA]</scope>
    <source>
        <strain evidence="8">cv. BTx623</strain>
    </source>
</reference>
<dbReference type="GO" id="GO:0016929">
    <property type="term" value="F:deSUMOylase activity"/>
    <property type="evidence" value="ECO:0000318"/>
    <property type="project" value="GO_Central"/>
</dbReference>
<feature type="region of interest" description="Disordered" evidence="5">
    <location>
        <begin position="600"/>
        <end position="727"/>
    </location>
</feature>
<keyword evidence="2" id="KW-0645">Protease</keyword>
<evidence type="ECO:0000313" key="8">
    <source>
        <dbReference type="Proteomes" id="UP000000768"/>
    </source>
</evidence>
<feature type="compositionally biased region" description="Basic and acidic residues" evidence="5">
    <location>
        <begin position="330"/>
        <end position="339"/>
    </location>
</feature>
<name>A0A1Z5RCJ6_SORBI</name>
<feature type="compositionally biased region" description="Pro residues" evidence="5">
    <location>
        <begin position="600"/>
        <end position="616"/>
    </location>
</feature>
<dbReference type="Pfam" id="PF02902">
    <property type="entry name" value="Peptidase_C48"/>
    <property type="match status" value="1"/>
</dbReference>
<dbReference type="EMBL" id="CM000765">
    <property type="protein sequence ID" value="OQU81458.1"/>
    <property type="molecule type" value="Genomic_DNA"/>
</dbReference>
<accession>A0A1Z5RCJ6</accession>
<evidence type="ECO:0000256" key="4">
    <source>
        <dbReference type="ARBA" id="ARBA00022807"/>
    </source>
</evidence>
<reference evidence="8" key="2">
    <citation type="journal article" date="2018" name="Plant J.">
        <title>The Sorghum bicolor reference genome: improved assembly, gene annotations, a transcriptome atlas, and signatures of genome organization.</title>
        <authorList>
            <person name="McCormick R.F."/>
            <person name="Truong S.K."/>
            <person name="Sreedasyam A."/>
            <person name="Jenkins J."/>
            <person name="Shu S."/>
            <person name="Sims D."/>
            <person name="Kennedy M."/>
            <person name="Amirebrahimi M."/>
            <person name="Weers B.D."/>
            <person name="McKinley B."/>
            <person name="Mattison A."/>
            <person name="Morishige D.T."/>
            <person name="Grimwood J."/>
            <person name="Schmutz J."/>
            <person name="Mullet J.E."/>
        </authorList>
    </citation>
    <scope>NUCLEOTIDE SEQUENCE [LARGE SCALE GENOMIC DNA]</scope>
    <source>
        <strain evidence="8">cv. BTx623</strain>
    </source>
</reference>
<evidence type="ECO:0000259" key="6">
    <source>
        <dbReference type="PROSITE" id="PS50600"/>
    </source>
</evidence>
<feature type="region of interest" description="Disordered" evidence="5">
    <location>
        <begin position="304"/>
        <end position="339"/>
    </location>
</feature>
<proteinExistence type="inferred from homology"/>
<protein>
    <recommendedName>
        <fullName evidence="6">Ubiquitin-like protease family profile domain-containing protein</fullName>
    </recommendedName>
</protein>
<evidence type="ECO:0000256" key="5">
    <source>
        <dbReference type="SAM" id="MobiDB-lite"/>
    </source>
</evidence>
<feature type="domain" description="Ubiquitin-like protease family profile" evidence="6">
    <location>
        <begin position="356"/>
        <end position="521"/>
    </location>
</feature>
<keyword evidence="3" id="KW-0378">Hydrolase</keyword>
<dbReference type="OMA" id="EWIVACC"/>
<feature type="compositionally biased region" description="Polar residues" evidence="5">
    <location>
        <begin position="632"/>
        <end position="643"/>
    </location>
</feature>
<dbReference type="PANTHER" id="PTHR12606">
    <property type="entry name" value="SENTRIN/SUMO-SPECIFIC PROTEASE"/>
    <property type="match status" value="1"/>
</dbReference>
<keyword evidence="4" id="KW-0788">Thiol protease</keyword>
<dbReference type="GO" id="GO:0016926">
    <property type="term" value="P:protein desumoylation"/>
    <property type="evidence" value="ECO:0000318"/>
    <property type="project" value="GO_Central"/>
</dbReference>
<evidence type="ECO:0000256" key="2">
    <source>
        <dbReference type="ARBA" id="ARBA00022670"/>
    </source>
</evidence>
<gene>
    <name evidence="7" type="ORF">SORBI_3006G061500</name>
</gene>
<dbReference type="FunCoup" id="A0A1Z5RCJ6">
    <property type="interactions" value="125"/>
</dbReference>
<dbReference type="SUPFAM" id="SSF54001">
    <property type="entry name" value="Cysteine proteinases"/>
    <property type="match status" value="1"/>
</dbReference>
<evidence type="ECO:0000256" key="3">
    <source>
        <dbReference type="ARBA" id="ARBA00022801"/>
    </source>
</evidence>
<dbReference type="InterPro" id="IPR003653">
    <property type="entry name" value="Peptidase_C48_C"/>
</dbReference>
<dbReference type="PANTHER" id="PTHR12606:SF1">
    <property type="entry name" value="UBIQUITIN-LIKE-SPECIFIC PROTEASE 1A"/>
    <property type="match status" value="1"/>
</dbReference>
<dbReference type="InterPro" id="IPR038765">
    <property type="entry name" value="Papain-like_cys_pep_sf"/>
</dbReference>
<dbReference type="InParanoid" id="A0A1Z5RCJ6"/>
<dbReference type="Proteomes" id="UP000000768">
    <property type="component" value="Chromosome 6"/>
</dbReference>
<evidence type="ECO:0000256" key="1">
    <source>
        <dbReference type="ARBA" id="ARBA00005234"/>
    </source>
</evidence>